<dbReference type="Proteomes" id="UP001215827">
    <property type="component" value="Chromosome"/>
</dbReference>
<accession>A0ABY8G1I6</accession>
<sequence length="114" mass="12433">MTTATTTGVGAVTIKIDDQKKKTYVPDEVTPDSNNNIVMTLESEGSKQWVFKDPPITINNPADFSWSPADGGGTVLTVTDTNADKSRVPQHNYTVHVKNNAGEEMDIDPKIVDR</sequence>
<organism evidence="1 2">
    <name type="scientific">Altererythrobacter arenosus</name>
    <dbReference type="NCBI Taxonomy" id="3032592"/>
    <lineage>
        <taxon>Bacteria</taxon>
        <taxon>Pseudomonadati</taxon>
        <taxon>Pseudomonadota</taxon>
        <taxon>Alphaproteobacteria</taxon>
        <taxon>Sphingomonadales</taxon>
        <taxon>Erythrobacteraceae</taxon>
        <taxon>Altererythrobacter</taxon>
    </lineage>
</organism>
<dbReference type="EMBL" id="CP121106">
    <property type="protein sequence ID" value="WFL78409.1"/>
    <property type="molecule type" value="Genomic_DNA"/>
</dbReference>
<proteinExistence type="predicted"/>
<evidence type="ECO:0000313" key="1">
    <source>
        <dbReference type="EMBL" id="WFL78409.1"/>
    </source>
</evidence>
<reference evidence="1 2" key="1">
    <citation type="submission" date="2023-03" db="EMBL/GenBank/DDBJ databases">
        <title>Altererythrobacter sp. CAU 1644 isolated from sand.</title>
        <authorList>
            <person name="Kim W."/>
        </authorList>
    </citation>
    <scope>NUCLEOTIDE SEQUENCE [LARGE SCALE GENOMIC DNA]</scope>
    <source>
        <strain evidence="1 2">CAU 1644</strain>
    </source>
</reference>
<name>A0ABY8G1I6_9SPHN</name>
<evidence type="ECO:0000313" key="2">
    <source>
        <dbReference type="Proteomes" id="UP001215827"/>
    </source>
</evidence>
<gene>
    <name evidence="1" type="ORF">P7228_04915</name>
</gene>
<dbReference type="RefSeq" id="WP_278017099.1">
    <property type="nucleotide sequence ID" value="NZ_CP121106.1"/>
</dbReference>
<keyword evidence="2" id="KW-1185">Reference proteome</keyword>
<protein>
    <submittedName>
        <fullName evidence="1">Uncharacterized protein</fullName>
    </submittedName>
</protein>